<comment type="similarity">
    <text evidence="10 13">Belongs to the TonB-dependent receptor family.</text>
</comment>
<feature type="short sequence motif" description="TonB C-terminal box" evidence="12">
    <location>
        <begin position="724"/>
        <end position="741"/>
    </location>
</feature>
<evidence type="ECO:0000256" key="13">
    <source>
        <dbReference type="RuleBase" id="RU003357"/>
    </source>
</evidence>
<evidence type="ECO:0000256" key="3">
    <source>
        <dbReference type="ARBA" id="ARBA00022452"/>
    </source>
</evidence>
<keyword evidence="3 10" id="KW-1134">Transmembrane beta strand</keyword>
<evidence type="ECO:0000256" key="9">
    <source>
        <dbReference type="ARBA" id="ARBA00023237"/>
    </source>
</evidence>
<keyword evidence="6 11" id="KW-0798">TonB box</keyword>
<dbReference type="RefSeq" id="WP_354193753.1">
    <property type="nucleotide sequence ID" value="NZ_JBEPML010000004.1"/>
</dbReference>
<evidence type="ECO:0000256" key="11">
    <source>
        <dbReference type="PROSITE-ProRule" id="PRU10143"/>
    </source>
</evidence>
<feature type="chain" id="PRO_5045099887" evidence="14">
    <location>
        <begin position="36"/>
        <end position="741"/>
    </location>
</feature>
<feature type="domain" description="TonB-dependent receptor-like beta-barrel" evidence="15">
    <location>
        <begin position="246"/>
        <end position="713"/>
    </location>
</feature>
<evidence type="ECO:0000256" key="5">
    <source>
        <dbReference type="ARBA" id="ARBA00022729"/>
    </source>
</evidence>
<reference evidence="17 18" key="1">
    <citation type="submission" date="2024-06" db="EMBL/GenBank/DDBJ databases">
        <title>Genomic Encyclopedia of Type Strains, Phase IV (KMG-IV): sequencing the most valuable type-strain genomes for metagenomic binning, comparative biology and taxonomic classification.</title>
        <authorList>
            <person name="Goeker M."/>
        </authorList>
    </citation>
    <scope>NUCLEOTIDE SEQUENCE [LARGE SCALE GENOMIC DNA]</scope>
    <source>
        <strain evidence="17 18">DSM 27865</strain>
    </source>
</reference>
<evidence type="ECO:0000256" key="4">
    <source>
        <dbReference type="ARBA" id="ARBA00022692"/>
    </source>
</evidence>
<dbReference type="PROSITE" id="PS01156">
    <property type="entry name" value="TONB_DEPENDENT_REC_2"/>
    <property type="match status" value="1"/>
</dbReference>
<dbReference type="EMBL" id="JBEPML010000004">
    <property type="protein sequence ID" value="MET3791429.1"/>
    <property type="molecule type" value="Genomic_DNA"/>
</dbReference>
<feature type="short sequence motif" description="TonB box" evidence="11">
    <location>
        <begin position="55"/>
        <end position="61"/>
    </location>
</feature>
<dbReference type="InterPro" id="IPR037066">
    <property type="entry name" value="Plug_dom_sf"/>
</dbReference>
<protein>
    <submittedName>
        <fullName evidence="17">Hemoglobin/transferrin/lactoferrin receptor protein</fullName>
    </submittedName>
</protein>
<evidence type="ECO:0000313" key="18">
    <source>
        <dbReference type="Proteomes" id="UP001549076"/>
    </source>
</evidence>
<keyword evidence="7 10" id="KW-0472">Membrane</keyword>
<dbReference type="InterPro" id="IPR039426">
    <property type="entry name" value="TonB-dep_rcpt-like"/>
</dbReference>
<keyword evidence="2 10" id="KW-0813">Transport</keyword>
<feature type="signal peptide" evidence="14">
    <location>
        <begin position="1"/>
        <end position="35"/>
    </location>
</feature>
<accession>A0ABV2MY69</accession>
<evidence type="ECO:0000256" key="10">
    <source>
        <dbReference type="PROSITE-ProRule" id="PRU01360"/>
    </source>
</evidence>
<organism evidence="17 18">
    <name type="scientific">Aquamicrobium terrae</name>
    <dbReference type="NCBI Taxonomy" id="1324945"/>
    <lineage>
        <taxon>Bacteria</taxon>
        <taxon>Pseudomonadati</taxon>
        <taxon>Pseudomonadota</taxon>
        <taxon>Alphaproteobacteria</taxon>
        <taxon>Hyphomicrobiales</taxon>
        <taxon>Phyllobacteriaceae</taxon>
        <taxon>Aquamicrobium</taxon>
    </lineage>
</organism>
<keyword evidence="18" id="KW-1185">Reference proteome</keyword>
<dbReference type="Pfam" id="PF07715">
    <property type="entry name" value="Plug"/>
    <property type="match status" value="1"/>
</dbReference>
<evidence type="ECO:0000256" key="12">
    <source>
        <dbReference type="PROSITE-ProRule" id="PRU10144"/>
    </source>
</evidence>
<comment type="caution">
    <text evidence="17">The sequence shown here is derived from an EMBL/GenBank/DDBJ whole genome shotgun (WGS) entry which is preliminary data.</text>
</comment>
<dbReference type="InterPro" id="IPR000531">
    <property type="entry name" value="Beta-barrel_TonB"/>
</dbReference>
<dbReference type="InterPro" id="IPR010916">
    <property type="entry name" value="TonB_box_CS"/>
</dbReference>
<dbReference type="PANTHER" id="PTHR30069:SF29">
    <property type="entry name" value="HEMOGLOBIN AND HEMOGLOBIN-HAPTOGLOBIN-BINDING PROTEIN 1-RELATED"/>
    <property type="match status" value="1"/>
</dbReference>
<sequence>MNDTTIPVGRKARCPSGQAILKAAALALLISSAPAAIGTVHAQALEKDGVTWLDTITVVGTRTETSVQDNPASVTVVDQEEMEKKAPESIAEMLRDVPGVQVVDSSAPGMKRLSIRGESSRRVTILVDGQEITDHSTYGTPILVDPSNVERIEVVRGPSSVLHGAKAIGGVINIVTKRGADKPIQAELGGSYYSGTAGWQGWAAVSGTVDNFDYRFSGSLDDHGDRRVPEGRYTSTGRLDNTSFNNDNLSAHLGYTFGEEGNHYIALKAEQHRLSTESWIDHSTLEYPVTDFNIDLPQRDLRKVGVYYDGTDINDVVRKVHLDAYYQTVDREFRNEVLMQPSPRVSVGVASTSDDRIINYGGTAQVDLQLHPDHYTIFGVQYLTDNLQAAKTSTMTTTLHLPPPPVAMVTPSWGFDDASIHTVSGFAQNEWSFADDFKLTTGARYYYSRTVHDYSEVNSVAVPTRPNGSDGRFVTSAGLTYTGIENTTLRTLYSEGYITPTLLQLFTDTSAGSGETTHANANLAPETSRNVEIGARYNAGDFTFDVAGFYTKARNYITSVPCTAGAGCPVGSLDNERIYINADSATSYGIELAAEYAVPGTAFTPYVSATWMRRQMELTGSFGTMSTYNTNTPALSGRFGVRWEGEVANHATWADLFVRAATGVEQTNWVIRRAPGVSGFVTNSLPGWATLNFAFGGSFGDEDKYSYAVSFNNILNKEYRPSLEEIPGVGRSIEASLRMKF</sequence>
<comment type="subcellular location">
    <subcellularLocation>
        <location evidence="1 10">Cell outer membrane</location>
        <topology evidence="1 10">Multi-pass membrane protein</topology>
    </subcellularLocation>
</comment>
<evidence type="ECO:0000256" key="6">
    <source>
        <dbReference type="ARBA" id="ARBA00023077"/>
    </source>
</evidence>
<dbReference type="Gene3D" id="2.170.130.10">
    <property type="entry name" value="TonB-dependent receptor, plug domain"/>
    <property type="match status" value="1"/>
</dbReference>
<dbReference type="PROSITE" id="PS00430">
    <property type="entry name" value="TONB_DEPENDENT_REC_1"/>
    <property type="match status" value="1"/>
</dbReference>
<name>A0ABV2MY69_9HYPH</name>
<keyword evidence="9 10" id="KW-0998">Cell outer membrane</keyword>
<dbReference type="PANTHER" id="PTHR30069">
    <property type="entry name" value="TONB-DEPENDENT OUTER MEMBRANE RECEPTOR"/>
    <property type="match status" value="1"/>
</dbReference>
<evidence type="ECO:0000256" key="7">
    <source>
        <dbReference type="ARBA" id="ARBA00023136"/>
    </source>
</evidence>
<proteinExistence type="inferred from homology"/>
<gene>
    <name evidence="17" type="ORF">ABID37_001637</name>
</gene>
<keyword evidence="4 10" id="KW-0812">Transmembrane</keyword>
<dbReference type="PROSITE" id="PS52016">
    <property type="entry name" value="TONB_DEPENDENT_REC_3"/>
    <property type="match status" value="1"/>
</dbReference>
<dbReference type="InterPro" id="IPR010917">
    <property type="entry name" value="TonB_rcpt_CS"/>
</dbReference>
<dbReference type="Proteomes" id="UP001549076">
    <property type="component" value="Unassembled WGS sequence"/>
</dbReference>
<evidence type="ECO:0000256" key="2">
    <source>
        <dbReference type="ARBA" id="ARBA00022448"/>
    </source>
</evidence>
<evidence type="ECO:0000256" key="1">
    <source>
        <dbReference type="ARBA" id="ARBA00004571"/>
    </source>
</evidence>
<keyword evidence="8 17" id="KW-0675">Receptor</keyword>
<dbReference type="Pfam" id="PF00593">
    <property type="entry name" value="TonB_dep_Rec_b-barrel"/>
    <property type="match status" value="1"/>
</dbReference>
<dbReference type="CDD" id="cd01347">
    <property type="entry name" value="ligand_gated_channel"/>
    <property type="match status" value="1"/>
</dbReference>
<dbReference type="InterPro" id="IPR036942">
    <property type="entry name" value="Beta-barrel_TonB_sf"/>
</dbReference>
<dbReference type="InterPro" id="IPR012910">
    <property type="entry name" value="Plug_dom"/>
</dbReference>
<evidence type="ECO:0000313" key="17">
    <source>
        <dbReference type="EMBL" id="MET3791429.1"/>
    </source>
</evidence>
<evidence type="ECO:0000259" key="16">
    <source>
        <dbReference type="Pfam" id="PF07715"/>
    </source>
</evidence>
<evidence type="ECO:0000256" key="14">
    <source>
        <dbReference type="SAM" id="SignalP"/>
    </source>
</evidence>
<evidence type="ECO:0000259" key="15">
    <source>
        <dbReference type="Pfam" id="PF00593"/>
    </source>
</evidence>
<keyword evidence="5 14" id="KW-0732">Signal</keyword>
<dbReference type="Gene3D" id="2.40.170.20">
    <property type="entry name" value="TonB-dependent receptor, beta-barrel domain"/>
    <property type="match status" value="1"/>
</dbReference>
<feature type="domain" description="TonB-dependent receptor plug" evidence="16">
    <location>
        <begin position="67"/>
        <end position="171"/>
    </location>
</feature>
<dbReference type="SUPFAM" id="SSF56935">
    <property type="entry name" value="Porins"/>
    <property type="match status" value="1"/>
</dbReference>
<evidence type="ECO:0000256" key="8">
    <source>
        <dbReference type="ARBA" id="ARBA00023170"/>
    </source>
</evidence>